<accession>A0ABP8NEK5</accession>
<organism evidence="2 3">
    <name type="scientific">Nemorincola caseinilytica</name>
    <dbReference type="NCBI Taxonomy" id="2054315"/>
    <lineage>
        <taxon>Bacteria</taxon>
        <taxon>Pseudomonadati</taxon>
        <taxon>Bacteroidota</taxon>
        <taxon>Chitinophagia</taxon>
        <taxon>Chitinophagales</taxon>
        <taxon>Chitinophagaceae</taxon>
        <taxon>Nemorincola</taxon>
    </lineage>
</organism>
<feature type="domain" description="Cyclic nucleotide-binding" evidence="1">
    <location>
        <begin position="40"/>
        <end position="126"/>
    </location>
</feature>
<protein>
    <submittedName>
        <fullName evidence="2">Crp/Fnr family transcriptional regulator</fullName>
    </submittedName>
</protein>
<dbReference type="InterPro" id="IPR000595">
    <property type="entry name" value="cNMP-bd_dom"/>
</dbReference>
<evidence type="ECO:0000259" key="1">
    <source>
        <dbReference type="Pfam" id="PF00027"/>
    </source>
</evidence>
<evidence type="ECO:0000313" key="2">
    <source>
        <dbReference type="EMBL" id="GAA4466037.1"/>
    </source>
</evidence>
<proteinExistence type="predicted"/>
<dbReference type="Pfam" id="PF00027">
    <property type="entry name" value="cNMP_binding"/>
    <property type="match status" value="1"/>
</dbReference>
<dbReference type="InterPro" id="IPR014710">
    <property type="entry name" value="RmlC-like_jellyroll"/>
</dbReference>
<gene>
    <name evidence="2" type="ORF">GCM10023093_19370</name>
</gene>
<sequence length="202" mass="23796">MLMIFGNRDIDITIFIEELKKRVTVSTGEVERFAQLWDHREYKRNEFIQRAGTVPRFSMFVLDGCLRQFLVSENGIESNVYFAEERHFVGDLPAMRNNLASAYNYQATEASQLLTLSRENWEVVFSRFPWWAEAHMKGYQKWAAAMQQQLADMQLRSGEERYLDLLKKRPSLFRRMPQHYIASYLGLTPESLSRIRKKLAGN</sequence>
<reference evidence="3" key="1">
    <citation type="journal article" date="2019" name="Int. J. Syst. Evol. Microbiol.">
        <title>The Global Catalogue of Microorganisms (GCM) 10K type strain sequencing project: providing services to taxonomists for standard genome sequencing and annotation.</title>
        <authorList>
            <consortium name="The Broad Institute Genomics Platform"/>
            <consortium name="The Broad Institute Genome Sequencing Center for Infectious Disease"/>
            <person name="Wu L."/>
            <person name="Ma J."/>
        </authorList>
    </citation>
    <scope>NUCLEOTIDE SEQUENCE [LARGE SCALE GENOMIC DNA]</scope>
    <source>
        <strain evidence="3">JCM 32105</strain>
    </source>
</reference>
<dbReference type="RefSeq" id="WP_345082277.1">
    <property type="nucleotide sequence ID" value="NZ_BAABFA010000011.1"/>
</dbReference>
<dbReference type="EMBL" id="BAABFA010000011">
    <property type="protein sequence ID" value="GAA4466037.1"/>
    <property type="molecule type" value="Genomic_DNA"/>
</dbReference>
<keyword evidence="3" id="KW-1185">Reference proteome</keyword>
<dbReference type="CDD" id="cd00038">
    <property type="entry name" value="CAP_ED"/>
    <property type="match status" value="1"/>
</dbReference>
<name>A0ABP8NEK5_9BACT</name>
<comment type="caution">
    <text evidence="2">The sequence shown here is derived from an EMBL/GenBank/DDBJ whole genome shotgun (WGS) entry which is preliminary data.</text>
</comment>
<dbReference type="Gene3D" id="2.60.120.10">
    <property type="entry name" value="Jelly Rolls"/>
    <property type="match status" value="1"/>
</dbReference>
<dbReference type="SUPFAM" id="SSF51206">
    <property type="entry name" value="cAMP-binding domain-like"/>
    <property type="match status" value="1"/>
</dbReference>
<dbReference type="Proteomes" id="UP001500067">
    <property type="component" value="Unassembled WGS sequence"/>
</dbReference>
<evidence type="ECO:0000313" key="3">
    <source>
        <dbReference type="Proteomes" id="UP001500067"/>
    </source>
</evidence>
<dbReference type="InterPro" id="IPR018490">
    <property type="entry name" value="cNMP-bd_dom_sf"/>
</dbReference>